<feature type="transmembrane region" description="Helical" evidence="1">
    <location>
        <begin position="356"/>
        <end position="374"/>
    </location>
</feature>
<feature type="transmembrane region" description="Helical" evidence="1">
    <location>
        <begin position="483"/>
        <end position="501"/>
    </location>
</feature>
<accession>A0A2K8UG36</accession>
<dbReference type="AlphaFoldDB" id="A0A2K8UG36"/>
<evidence type="ECO:0008006" key="4">
    <source>
        <dbReference type="Google" id="ProtNLM"/>
    </source>
</evidence>
<gene>
    <name evidence="2" type="ORF">THSYN_28800</name>
</gene>
<feature type="transmembrane region" description="Helical" evidence="1">
    <location>
        <begin position="774"/>
        <end position="794"/>
    </location>
</feature>
<evidence type="ECO:0000313" key="2">
    <source>
        <dbReference type="EMBL" id="AUB84536.1"/>
    </source>
</evidence>
<feature type="transmembrane region" description="Helical" evidence="1">
    <location>
        <begin position="123"/>
        <end position="142"/>
    </location>
</feature>
<feature type="transmembrane region" description="Helical" evidence="1">
    <location>
        <begin position="219"/>
        <end position="236"/>
    </location>
</feature>
<dbReference type="KEGG" id="tsy:THSYN_28800"/>
<protein>
    <recommendedName>
        <fullName evidence="4">YfhO family protein</fullName>
    </recommendedName>
</protein>
<keyword evidence="1" id="KW-0812">Transmembrane</keyword>
<keyword evidence="1" id="KW-1133">Transmembrane helix</keyword>
<sequence>MRAGLFAVLLVLVSFPDVIFSGATLVNSAGYFAGIYGTPMAALYPEREGRSYHHGLNDSGGAVWQSDPMRQYMGRVLHDRQSPYWNPYSATGSLGPETLVDQKFSPITLVAAALGGNQLAADAALLLFFALSLYCLYLIVAVNLGLAEGAAVAGGIVYLLGGFNIANLGSNVVHAYVLFPLLLGALMALVRKPSGLRFVMAVGANALILATTFLPVAFLTFASVYTLAAAYAVGVADPSGSGTLGRRLLVIGLLVVSFIAALLLMAPLYLPIVESLTLVDSVEMYSSRSFFPIRPRNLIGLFSPKHFWESYSAIDPQLLTADPKGALGLGNGAFHLGIVPFVVGILALTSQGRRRGMVFAAAALLFVAAVGRMYDVDPMAGAIAQVFGVRNLGCQYWWTMVAIAFPFLTAFGFDALLGADRRVFALIAAYGLIVTAFILAYRAFGWHEGRYLLQIWYLVVAASVAAAAGFLIARARSHGARAWAWRTGLLVLMFLELTFYMNHLRPLRNDGALVPPAMLSFLKQDIGDFRLANFGFGGIPPEWGSAHAIPEVGSMNMSILPWYKSFFEQAFGLPAIRLWGNFASLHFAVSPPALSDQLVDLLAVKYLFIPAHWKEYHELLLGRGYTPAYGDAYGTLYLNSDACPRVSVARAWSQQQGIPQQLPGSPCQRVVTDDPELIAVARQLGIPEGVSPADGVGNSNVLIARIRRNNALVRFTVALDAPAIVVVADAWHPSWRTRVDKQPVHTGLVNGSFRGIVLPAGEHLVEMSYRPRSLPAAIALTALTLALLVALIPYGGRLRRRLFPTPMDLPNGRVQLISEPLLGGAVG</sequence>
<feature type="transmembrane region" description="Helical" evidence="1">
    <location>
        <begin position="396"/>
        <end position="416"/>
    </location>
</feature>
<feature type="transmembrane region" description="Helical" evidence="1">
    <location>
        <begin position="332"/>
        <end position="349"/>
    </location>
</feature>
<reference evidence="2 3" key="1">
    <citation type="submission" date="2017-03" db="EMBL/GenBank/DDBJ databases">
        <title>Complete genome sequence of Candidatus 'Thiodictyon syntrophicum' sp. nov. strain Cad16T, a photolithoautotroph purple sulfur bacterium isolated from an alpine meromictic lake.</title>
        <authorList>
            <person name="Luedin S.M."/>
            <person name="Pothier J.F."/>
            <person name="Danza F."/>
            <person name="Storelli N."/>
            <person name="Wittwer M."/>
            <person name="Tonolla M."/>
        </authorList>
    </citation>
    <scope>NUCLEOTIDE SEQUENCE [LARGE SCALE GENOMIC DNA]</scope>
    <source>
        <strain evidence="2 3">Cad16T</strain>
    </source>
</reference>
<evidence type="ECO:0000256" key="1">
    <source>
        <dbReference type="SAM" id="Phobius"/>
    </source>
</evidence>
<keyword evidence="1" id="KW-0472">Membrane</keyword>
<dbReference type="EMBL" id="CP020370">
    <property type="protein sequence ID" value="AUB84536.1"/>
    <property type="molecule type" value="Genomic_DNA"/>
</dbReference>
<feature type="transmembrane region" description="Helical" evidence="1">
    <location>
        <begin position="451"/>
        <end position="471"/>
    </location>
</feature>
<name>A0A2K8UG36_9GAMM</name>
<dbReference type="Proteomes" id="UP000232638">
    <property type="component" value="Chromosome"/>
</dbReference>
<feature type="transmembrane region" description="Helical" evidence="1">
    <location>
        <begin position="172"/>
        <end position="189"/>
    </location>
</feature>
<keyword evidence="3" id="KW-1185">Reference proteome</keyword>
<evidence type="ECO:0000313" key="3">
    <source>
        <dbReference type="Proteomes" id="UP000232638"/>
    </source>
</evidence>
<feature type="transmembrane region" description="Helical" evidence="1">
    <location>
        <begin position="248"/>
        <end position="270"/>
    </location>
</feature>
<feature type="transmembrane region" description="Helical" evidence="1">
    <location>
        <begin position="423"/>
        <end position="445"/>
    </location>
</feature>
<proteinExistence type="predicted"/>
<organism evidence="2 3">
    <name type="scientific">Candidatus Thiodictyon syntrophicum</name>
    <dbReference type="NCBI Taxonomy" id="1166950"/>
    <lineage>
        <taxon>Bacteria</taxon>
        <taxon>Pseudomonadati</taxon>
        <taxon>Pseudomonadota</taxon>
        <taxon>Gammaproteobacteria</taxon>
        <taxon>Chromatiales</taxon>
        <taxon>Chromatiaceae</taxon>
        <taxon>Thiodictyon</taxon>
    </lineage>
</organism>